<dbReference type="PANTHER" id="PTHR31862">
    <property type="entry name" value="UPF0261 DOMAIN PROTEIN (AFU_ORTHOLOGUE AFUA_1G10120)"/>
    <property type="match status" value="1"/>
</dbReference>
<dbReference type="CDD" id="cd15488">
    <property type="entry name" value="Tm-1-like"/>
    <property type="match status" value="1"/>
</dbReference>
<evidence type="ECO:0000313" key="3">
    <source>
        <dbReference type="EMBL" id="TVT25100.1"/>
    </source>
</evidence>
<dbReference type="InterPro" id="IPR008322">
    <property type="entry name" value="UPF0261"/>
</dbReference>
<dbReference type="Pfam" id="PF06792">
    <property type="entry name" value="UPF0261"/>
    <property type="match status" value="1"/>
</dbReference>
<dbReference type="InterPro" id="IPR056778">
    <property type="entry name" value="UPF0261_C"/>
</dbReference>
<proteinExistence type="predicted"/>
<comment type="caution">
    <text evidence="3">The sequence shown here is derived from an EMBL/GenBank/DDBJ whole genome shotgun (WGS) entry which is preliminary data.</text>
</comment>
<evidence type="ECO:0000259" key="2">
    <source>
        <dbReference type="Pfam" id="PF23189"/>
    </source>
</evidence>
<dbReference type="PANTHER" id="PTHR31862:SF1">
    <property type="entry name" value="UPF0261 DOMAIN PROTEIN (AFU_ORTHOLOGUE AFUA_1G10120)"/>
    <property type="match status" value="1"/>
</dbReference>
<dbReference type="EMBL" id="VJZA01000004">
    <property type="protein sequence ID" value="TVT25100.1"/>
    <property type="molecule type" value="Genomic_DNA"/>
</dbReference>
<reference evidence="3 4" key="1">
    <citation type="submission" date="2019-07" db="EMBL/GenBank/DDBJ databases">
        <title>New species of Amycolatopsis and Streptomyces.</title>
        <authorList>
            <person name="Duangmal K."/>
            <person name="Teo W.F.A."/>
            <person name="Lipun K."/>
        </authorList>
    </citation>
    <scope>NUCLEOTIDE SEQUENCE [LARGE SCALE GENOMIC DNA]</scope>
    <source>
        <strain evidence="3 4">JCM 30562</strain>
    </source>
</reference>
<dbReference type="RefSeq" id="WP_144634049.1">
    <property type="nucleotide sequence ID" value="NZ_BNAX01000015.1"/>
</dbReference>
<dbReference type="AlphaFoldDB" id="A0A558ALH4"/>
<organism evidence="3 4">
    <name type="scientific">Amycolatopsis acidiphila</name>
    <dbReference type="NCBI Taxonomy" id="715473"/>
    <lineage>
        <taxon>Bacteria</taxon>
        <taxon>Bacillati</taxon>
        <taxon>Actinomycetota</taxon>
        <taxon>Actinomycetes</taxon>
        <taxon>Pseudonocardiales</taxon>
        <taxon>Pseudonocardiaceae</taxon>
        <taxon>Amycolatopsis</taxon>
    </lineage>
</organism>
<protein>
    <submittedName>
        <fullName evidence="3">UPF0261 family protein</fullName>
    </submittedName>
</protein>
<dbReference type="Pfam" id="PF23189">
    <property type="entry name" value="UPF0261_C"/>
    <property type="match status" value="1"/>
</dbReference>
<evidence type="ECO:0000313" key="4">
    <source>
        <dbReference type="Proteomes" id="UP000318578"/>
    </source>
</evidence>
<dbReference type="Gene3D" id="3.40.50.12020">
    <property type="entry name" value="Uncharacterised protein family UPF0261, NN domain"/>
    <property type="match status" value="1"/>
</dbReference>
<sequence length="409" mass="43183">MDPVIAIVSTVDTKREETEFLVSEVRRWGCEPKVVDVGLRSGPREEALSDVPASVVASAAGERLADLREHARRDHAMAAMATGAGTILSLWHHQDRLHGVLGVGGNQGTAVTGAAMRSLPFGLPKHVVSTVASGNLRGFIGDADITVSFSVGDLLGGPNQITGTVLRQAAAAVVGMARAGSYEAPRGKRVVAVTAFGNTHAAVTTAIERLRASGLEVVPFHASGASGSAMERLIREGLFDGVLDITTHEVLAELYPDDIYTPVREGRLTAAGERGIPQVVLPGGLEYHCFAAAETIPEPLRERAIHYHNPNNTNVRASAEELVHVARTMAKRLGAATGPVTVVLPELGWSQVGSPGGPLHDPAANAAFVDEFVALAPENVRIERRALTINDPELGTLAAEELIRLLARQ</sequence>
<dbReference type="InterPro" id="IPR051353">
    <property type="entry name" value="Tobamovirus_resist_UPF0261"/>
</dbReference>
<dbReference type="NCBIfam" id="NF002674">
    <property type="entry name" value="PRK02399.1-2"/>
    <property type="match status" value="1"/>
</dbReference>
<dbReference type="InterPro" id="IPR044122">
    <property type="entry name" value="UPF0261_N"/>
</dbReference>
<dbReference type="Proteomes" id="UP000318578">
    <property type="component" value="Unassembled WGS sequence"/>
</dbReference>
<keyword evidence="4" id="KW-1185">Reference proteome</keyword>
<accession>A0A558ALH4</accession>
<dbReference type="Gene3D" id="3.40.50.12030">
    <property type="entry name" value="Uncharacterised protein family UPF0261, NC domain"/>
    <property type="match status" value="1"/>
</dbReference>
<evidence type="ECO:0000259" key="1">
    <source>
        <dbReference type="Pfam" id="PF06792"/>
    </source>
</evidence>
<feature type="domain" description="UPF0261" evidence="1">
    <location>
        <begin position="4"/>
        <end position="179"/>
    </location>
</feature>
<gene>
    <name evidence="3" type="ORF">FNH06_04600</name>
</gene>
<name>A0A558ALH4_9PSEU</name>
<dbReference type="PIRSF" id="PIRSF033271">
    <property type="entry name" value="UCP033271"/>
    <property type="match status" value="1"/>
</dbReference>
<feature type="domain" description="UPF0261" evidence="2">
    <location>
        <begin position="188"/>
        <end position="405"/>
    </location>
</feature>
<dbReference type="OrthoDB" id="9776369at2"/>